<proteinExistence type="predicted"/>
<keyword evidence="3" id="KW-1185">Reference proteome</keyword>
<dbReference type="OrthoDB" id="9805206at2"/>
<dbReference type="InterPro" id="IPR007437">
    <property type="entry name" value="DUF486"/>
</dbReference>
<dbReference type="Pfam" id="PF04342">
    <property type="entry name" value="DMT_6"/>
    <property type="match status" value="1"/>
</dbReference>
<feature type="transmembrane region" description="Helical" evidence="1">
    <location>
        <begin position="104"/>
        <end position="122"/>
    </location>
</feature>
<keyword evidence="1" id="KW-0472">Membrane</keyword>
<evidence type="ECO:0008006" key="4">
    <source>
        <dbReference type="Google" id="ProtNLM"/>
    </source>
</evidence>
<protein>
    <recommendedName>
        <fullName evidence="4">DMT family protein</fullName>
    </recommendedName>
</protein>
<accession>A0A437MK16</accession>
<feature type="transmembrane region" description="Helical" evidence="1">
    <location>
        <begin position="78"/>
        <end position="98"/>
    </location>
</feature>
<dbReference type="PIRSF" id="PIRSF021239">
    <property type="entry name" value="UCP021239"/>
    <property type="match status" value="1"/>
</dbReference>
<dbReference type="PANTHER" id="PTHR38482">
    <property type="entry name" value="DMT FAMILY PROTEIN"/>
    <property type="match status" value="1"/>
</dbReference>
<keyword evidence="1" id="KW-1133">Transmembrane helix</keyword>
<evidence type="ECO:0000313" key="2">
    <source>
        <dbReference type="EMBL" id="RVT98017.1"/>
    </source>
</evidence>
<keyword evidence="1" id="KW-0812">Transmembrane</keyword>
<evidence type="ECO:0000313" key="3">
    <source>
        <dbReference type="Proteomes" id="UP000282759"/>
    </source>
</evidence>
<evidence type="ECO:0000256" key="1">
    <source>
        <dbReference type="SAM" id="Phobius"/>
    </source>
</evidence>
<organism evidence="2 3">
    <name type="scientific">Mucilaginibacter limnophilus</name>
    <dbReference type="NCBI Taxonomy" id="1932778"/>
    <lineage>
        <taxon>Bacteria</taxon>
        <taxon>Pseudomonadati</taxon>
        <taxon>Bacteroidota</taxon>
        <taxon>Sphingobacteriia</taxon>
        <taxon>Sphingobacteriales</taxon>
        <taxon>Sphingobacteriaceae</taxon>
        <taxon>Mucilaginibacter</taxon>
    </lineage>
</organism>
<gene>
    <name evidence="2" type="ORF">EOD41_18185</name>
</gene>
<comment type="caution">
    <text evidence="2">The sequence shown here is derived from an EMBL/GenBank/DDBJ whole genome shotgun (WGS) entry which is preliminary data.</text>
</comment>
<dbReference type="AlphaFoldDB" id="A0A437MK16"/>
<feature type="transmembrane region" description="Helical" evidence="1">
    <location>
        <begin position="38"/>
        <end position="57"/>
    </location>
</feature>
<sequence>MNTRGLQTIIFLVISNTFMTFAWYGHLKFKEFSWGKNLGLFAIILISWGLAFFEYLFQVPANRLGFKNEGGPFNLVQLKTIQEAITLIIFMLFTTIFFKTEKLAWNHLVGFCLIVLAVFVIFKKW</sequence>
<feature type="transmembrane region" description="Helical" evidence="1">
    <location>
        <begin position="9"/>
        <end position="26"/>
    </location>
</feature>
<dbReference type="PANTHER" id="PTHR38482:SF1">
    <property type="entry name" value="DMT FAMILY PROTEIN"/>
    <property type="match status" value="1"/>
</dbReference>
<dbReference type="Proteomes" id="UP000282759">
    <property type="component" value="Unassembled WGS sequence"/>
</dbReference>
<dbReference type="EMBL" id="SACK01000010">
    <property type="protein sequence ID" value="RVT98017.1"/>
    <property type="molecule type" value="Genomic_DNA"/>
</dbReference>
<name>A0A437MK16_9SPHI</name>
<dbReference type="RefSeq" id="WP_127707615.1">
    <property type="nucleotide sequence ID" value="NZ_SACK01000010.1"/>
</dbReference>
<reference evidence="2 3" key="1">
    <citation type="submission" date="2019-01" db="EMBL/GenBank/DDBJ databases">
        <authorList>
            <person name="Chen W.-M."/>
        </authorList>
    </citation>
    <scope>NUCLEOTIDE SEQUENCE [LARGE SCALE GENOMIC DNA]</scope>
    <source>
        <strain evidence="2 3">YBJ-36</strain>
    </source>
</reference>